<dbReference type="EMBL" id="JBHUEY010000001">
    <property type="protein sequence ID" value="MFD1784292.1"/>
    <property type="molecule type" value="Genomic_DNA"/>
</dbReference>
<comment type="caution">
    <text evidence="1">The sequence shown here is derived from an EMBL/GenBank/DDBJ whole genome shotgun (WGS) entry which is preliminary data.</text>
</comment>
<sequence length="411" mass="45339">MTQAAAAPEFDDSLGEAGAATPAFRARHALLRRLADVVCLPSSRVNAFERAMTADLLVDMLREAQTHEKLRVSRRLASLTEPPTTLVRLLLKAEFEVAEPLLRECPHLNESDLVDCARNAGLDHRRLIAARRGLGELVADALIEHGEPPVLESLLKNDTARLSYAGIEGIVALTRNDPRLLPYLLKRPELRPAHAYVLFWWADSEARRTILQRFAVSREVLQDAVGDIFSMAAEEGWQDPLSRKALQFIERRQRNRAAIEKSPFESLEAAIAAGQAGLTRDVAEEISYLAGLKPMTGLKIMSDSGGEPLAILCKATGLPKAAVRALWRGLRRPETDASGALVPALERVLITYDMIAVDRAQTVLRYWNWSLSSALTPALLKAIEEGDEAALDEYSVPQRTAMLALSKEFGR</sequence>
<evidence type="ECO:0000313" key="1">
    <source>
        <dbReference type="EMBL" id="MFD1784292.1"/>
    </source>
</evidence>
<evidence type="ECO:0000313" key="2">
    <source>
        <dbReference type="Proteomes" id="UP001597237"/>
    </source>
</evidence>
<gene>
    <name evidence="1" type="ORF">ACFSC0_12875</name>
</gene>
<keyword evidence="2" id="KW-1185">Reference proteome</keyword>
<accession>A0ABW4N281</accession>
<dbReference type="RefSeq" id="WP_377283756.1">
    <property type="nucleotide sequence ID" value="NZ_JBHRSI010000009.1"/>
</dbReference>
<protein>
    <submittedName>
        <fullName evidence="1">DUF2336 domain-containing protein</fullName>
    </submittedName>
</protein>
<dbReference type="InterPro" id="IPR019285">
    <property type="entry name" value="DUF2336"/>
</dbReference>
<dbReference type="Pfam" id="PF10098">
    <property type="entry name" value="DUF2336"/>
    <property type="match status" value="1"/>
</dbReference>
<organism evidence="1 2">
    <name type="scientific">Phenylobacterium terrae</name>
    <dbReference type="NCBI Taxonomy" id="2665495"/>
    <lineage>
        <taxon>Bacteria</taxon>
        <taxon>Pseudomonadati</taxon>
        <taxon>Pseudomonadota</taxon>
        <taxon>Alphaproteobacteria</taxon>
        <taxon>Caulobacterales</taxon>
        <taxon>Caulobacteraceae</taxon>
        <taxon>Phenylobacterium</taxon>
    </lineage>
</organism>
<reference evidence="2" key="1">
    <citation type="journal article" date="2019" name="Int. J. Syst. Evol. Microbiol.">
        <title>The Global Catalogue of Microorganisms (GCM) 10K type strain sequencing project: providing services to taxonomists for standard genome sequencing and annotation.</title>
        <authorList>
            <consortium name="The Broad Institute Genomics Platform"/>
            <consortium name="The Broad Institute Genome Sequencing Center for Infectious Disease"/>
            <person name="Wu L."/>
            <person name="Ma J."/>
        </authorList>
    </citation>
    <scope>NUCLEOTIDE SEQUENCE [LARGE SCALE GENOMIC DNA]</scope>
    <source>
        <strain evidence="2">DFY28</strain>
    </source>
</reference>
<dbReference type="Proteomes" id="UP001597237">
    <property type="component" value="Unassembled WGS sequence"/>
</dbReference>
<proteinExistence type="predicted"/>
<name>A0ABW4N281_9CAUL</name>